<name>A0A8S3X523_PARAO</name>
<keyword evidence="3" id="KW-1185">Reference proteome</keyword>
<dbReference type="AlphaFoldDB" id="A0A8S3X523"/>
<accession>A0A8S3X523</accession>
<sequence>MFRPWEISNSASTSDENSVQRRKRHLSSDSQDIVLSVYNKLLKRMGDKGVIKETSELTNVPIRTVCRIVSAGSNHLPRKRTKISYKRIDNFTEEHVRRTIYNFYLNNEIPTLRKIYQSLMRSEAGFEYSETTLWRLLKKLGFKYGKSDERRTVMESPRLLLLREKFINEIR</sequence>
<dbReference type="EMBL" id="CAJQZP010000935">
    <property type="protein sequence ID" value="CAG4997888.1"/>
    <property type="molecule type" value="Genomic_DNA"/>
</dbReference>
<gene>
    <name evidence="2" type="ORF">PAPOLLO_LOCUS13267</name>
</gene>
<organism evidence="2 3">
    <name type="scientific">Parnassius apollo</name>
    <name type="common">Apollo butterfly</name>
    <name type="synonym">Papilio apollo</name>
    <dbReference type="NCBI Taxonomy" id="110799"/>
    <lineage>
        <taxon>Eukaryota</taxon>
        <taxon>Metazoa</taxon>
        <taxon>Ecdysozoa</taxon>
        <taxon>Arthropoda</taxon>
        <taxon>Hexapoda</taxon>
        <taxon>Insecta</taxon>
        <taxon>Pterygota</taxon>
        <taxon>Neoptera</taxon>
        <taxon>Endopterygota</taxon>
        <taxon>Lepidoptera</taxon>
        <taxon>Glossata</taxon>
        <taxon>Ditrysia</taxon>
        <taxon>Papilionoidea</taxon>
        <taxon>Papilionidae</taxon>
        <taxon>Parnassiinae</taxon>
        <taxon>Parnassini</taxon>
        <taxon>Parnassius</taxon>
        <taxon>Parnassius</taxon>
    </lineage>
</organism>
<evidence type="ECO:0000313" key="2">
    <source>
        <dbReference type="EMBL" id="CAG4997888.1"/>
    </source>
</evidence>
<feature type="region of interest" description="Disordered" evidence="1">
    <location>
        <begin position="1"/>
        <end position="25"/>
    </location>
</feature>
<evidence type="ECO:0000256" key="1">
    <source>
        <dbReference type="SAM" id="MobiDB-lite"/>
    </source>
</evidence>
<proteinExistence type="predicted"/>
<reference evidence="2" key="1">
    <citation type="submission" date="2021-04" db="EMBL/GenBank/DDBJ databases">
        <authorList>
            <person name="Tunstrom K."/>
        </authorList>
    </citation>
    <scope>NUCLEOTIDE SEQUENCE</scope>
</reference>
<evidence type="ECO:0000313" key="3">
    <source>
        <dbReference type="Proteomes" id="UP000691718"/>
    </source>
</evidence>
<feature type="compositionally biased region" description="Polar residues" evidence="1">
    <location>
        <begin position="7"/>
        <end position="17"/>
    </location>
</feature>
<dbReference type="OrthoDB" id="10039611at2759"/>
<comment type="caution">
    <text evidence="2">The sequence shown here is derived from an EMBL/GenBank/DDBJ whole genome shotgun (WGS) entry which is preliminary data.</text>
</comment>
<protein>
    <submittedName>
        <fullName evidence="2">(apollo) hypothetical protein</fullName>
    </submittedName>
</protein>
<dbReference type="Proteomes" id="UP000691718">
    <property type="component" value="Unassembled WGS sequence"/>
</dbReference>